<gene>
    <name evidence="5" type="primary">Pgc_1</name>
    <name evidence="5" type="ORF">GEOCAL_R04145</name>
</gene>
<keyword evidence="6" id="KW-1185">Reference proteome</keyword>
<feature type="disulfide bond" evidence="3">
    <location>
        <begin position="37"/>
        <end position="42"/>
    </location>
</feature>
<dbReference type="OrthoDB" id="771136at2759"/>
<dbReference type="GO" id="GO:0006508">
    <property type="term" value="P:proteolysis"/>
    <property type="evidence" value="ECO:0007669"/>
    <property type="project" value="InterPro"/>
</dbReference>
<comment type="caution">
    <text evidence="5">The sequence shown here is derived from an EMBL/GenBank/DDBJ whole genome shotgun (WGS) entry which is preliminary data.</text>
</comment>
<reference evidence="5 6" key="1">
    <citation type="submission" date="2019-09" db="EMBL/GenBank/DDBJ databases">
        <title>Bird 10,000 Genomes (B10K) Project - Family phase.</title>
        <authorList>
            <person name="Zhang G."/>
        </authorList>
    </citation>
    <scope>NUCLEOTIDE SEQUENCE [LARGE SCALE GENOMIC DNA]</scope>
    <source>
        <strain evidence="5">B10K-CU-031-07</strain>
        <tissue evidence="5">Muscle</tissue>
    </source>
</reference>
<evidence type="ECO:0000256" key="1">
    <source>
        <dbReference type="ARBA" id="ARBA00007447"/>
    </source>
</evidence>
<comment type="similarity">
    <text evidence="1">Belongs to the peptidase A1 family.</text>
</comment>
<dbReference type="FunFam" id="2.40.70.10:FF:000004">
    <property type="entry name" value="Pepsin A"/>
    <property type="match status" value="1"/>
</dbReference>
<keyword evidence="2 3" id="KW-1015">Disulfide bond</keyword>
<dbReference type="GO" id="GO:0004190">
    <property type="term" value="F:aspartic-type endopeptidase activity"/>
    <property type="evidence" value="ECO:0007669"/>
    <property type="project" value="InterPro"/>
</dbReference>
<protein>
    <submittedName>
        <fullName evidence="5">PEPC protein</fullName>
    </submittedName>
</protein>
<dbReference type="Gene3D" id="2.40.70.10">
    <property type="entry name" value="Acid Proteases"/>
    <property type="match status" value="1"/>
</dbReference>
<dbReference type="InterPro" id="IPR001969">
    <property type="entry name" value="Aspartic_peptidase_AS"/>
</dbReference>
<accession>A0A7K4J074</accession>
<dbReference type="PANTHER" id="PTHR47966">
    <property type="entry name" value="BETA-SITE APP-CLEAVING ENZYME, ISOFORM A-RELATED"/>
    <property type="match status" value="1"/>
</dbReference>
<dbReference type="InterPro" id="IPR001461">
    <property type="entry name" value="Aspartic_peptidase_A1"/>
</dbReference>
<organism evidence="5 6">
    <name type="scientific">Geococcyx californianus</name>
    <name type="common">Greater roadrunner</name>
    <name type="synonym">Saurothera californiana</name>
    <dbReference type="NCBI Taxonomy" id="8947"/>
    <lineage>
        <taxon>Eukaryota</taxon>
        <taxon>Metazoa</taxon>
        <taxon>Chordata</taxon>
        <taxon>Craniata</taxon>
        <taxon>Vertebrata</taxon>
        <taxon>Euteleostomi</taxon>
        <taxon>Archelosauria</taxon>
        <taxon>Archosauria</taxon>
        <taxon>Dinosauria</taxon>
        <taxon>Saurischia</taxon>
        <taxon>Theropoda</taxon>
        <taxon>Coelurosauria</taxon>
        <taxon>Aves</taxon>
        <taxon>Neognathae</taxon>
        <taxon>Neoaves</taxon>
        <taxon>Otidimorphae</taxon>
        <taxon>Cuculiformes</taxon>
        <taxon>Neomorphidae</taxon>
        <taxon>Geococcyx</taxon>
    </lineage>
</organism>
<dbReference type="EMBL" id="VWPV01008409">
    <property type="protein sequence ID" value="NWH58688.1"/>
    <property type="molecule type" value="Genomic_DNA"/>
</dbReference>
<dbReference type="Proteomes" id="UP000531151">
    <property type="component" value="Unassembled WGS sequence"/>
</dbReference>
<name>A0A7K4J074_GEOCA</name>
<feature type="non-terminal residue" evidence="5">
    <location>
        <position position="1"/>
    </location>
</feature>
<evidence type="ECO:0000313" key="6">
    <source>
        <dbReference type="Proteomes" id="UP000531151"/>
    </source>
</evidence>
<sequence>CSQTFYFGEISIGKPPQNFMVMFDTGSANLWVPSTYCQSPACANHARFNPNLSANFSNIGVTYTLSYGFGDVSVALGYDTVTIQNIVITNQEFGLSLQEPSQPFYYLEFDGILGMSYPGVGLRGYNTLMQNMLQQNQLSQPIFSFYFSR</sequence>
<evidence type="ECO:0000256" key="3">
    <source>
        <dbReference type="PIRSR" id="PIRSR601461-2"/>
    </source>
</evidence>
<dbReference type="PROSITE" id="PS51767">
    <property type="entry name" value="PEPTIDASE_A1"/>
    <property type="match status" value="1"/>
</dbReference>
<dbReference type="PROSITE" id="PS00141">
    <property type="entry name" value="ASP_PROTEASE"/>
    <property type="match status" value="1"/>
</dbReference>
<dbReference type="AlphaFoldDB" id="A0A7K4J074"/>
<dbReference type="InterPro" id="IPR021109">
    <property type="entry name" value="Peptidase_aspartic_dom_sf"/>
</dbReference>
<feature type="non-terminal residue" evidence="5">
    <location>
        <position position="149"/>
    </location>
</feature>
<evidence type="ECO:0000256" key="2">
    <source>
        <dbReference type="ARBA" id="ARBA00023157"/>
    </source>
</evidence>
<dbReference type="PANTHER" id="PTHR47966:SF70">
    <property type="entry name" value="PEPTIDASE A1 DOMAIN-CONTAINING PROTEIN"/>
    <property type="match status" value="1"/>
</dbReference>
<dbReference type="SUPFAM" id="SSF50630">
    <property type="entry name" value="Acid proteases"/>
    <property type="match status" value="1"/>
</dbReference>
<feature type="domain" description="Peptidase A1" evidence="4">
    <location>
        <begin position="6"/>
        <end position="149"/>
    </location>
</feature>
<proteinExistence type="inferred from homology"/>
<dbReference type="InterPro" id="IPR033121">
    <property type="entry name" value="PEPTIDASE_A1"/>
</dbReference>
<dbReference type="Pfam" id="PF00026">
    <property type="entry name" value="Asp"/>
    <property type="match status" value="1"/>
</dbReference>
<evidence type="ECO:0000259" key="4">
    <source>
        <dbReference type="PROSITE" id="PS51767"/>
    </source>
</evidence>
<evidence type="ECO:0000313" key="5">
    <source>
        <dbReference type="EMBL" id="NWH58688.1"/>
    </source>
</evidence>